<dbReference type="Gene3D" id="3.40.640.10">
    <property type="entry name" value="Type I PLP-dependent aspartate aminotransferase-like (Major domain)"/>
    <property type="match status" value="1"/>
</dbReference>
<reference evidence="10 11" key="1">
    <citation type="submission" date="2022-12" db="EMBL/GenBank/DDBJ databases">
        <title>Polyphasic characterization of Geotalea uranireducens NIT-SL11 newly isolated from a complex of sewage sludge and microbially reduced graphene oxide.</title>
        <authorList>
            <person name="Xie L."/>
            <person name="Yoshida N."/>
            <person name="Meng L."/>
        </authorList>
    </citation>
    <scope>NUCLEOTIDE SEQUENCE [LARGE SCALE GENOMIC DNA]</scope>
    <source>
        <strain evidence="10 11">NIT-SL11</strain>
    </source>
</reference>
<gene>
    <name evidence="8 10" type="primary">selA</name>
    <name evidence="10" type="ORF">GURASL_37610</name>
</gene>
<comment type="pathway">
    <text evidence="8">Aminoacyl-tRNA biosynthesis; selenocysteinyl-tRNA(Sec) biosynthesis; selenocysteinyl-tRNA(Sec) from L-seryl-tRNA(Sec) (bacterial route): step 1/1.</text>
</comment>
<dbReference type="InterPro" id="IPR004534">
    <property type="entry name" value="SelA_trans"/>
</dbReference>
<evidence type="ECO:0000313" key="11">
    <source>
        <dbReference type="Proteomes" id="UP001317705"/>
    </source>
</evidence>
<evidence type="ECO:0000256" key="6">
    <source>
        <dbReference type="ARBA" id="ARBA00023266"/>
    </source>
</evidence>
<evidence type="ECO:0000256" key="2">
    <source>
        <dbReference type="ARBA" id="ARBA00022490"/>
    </source>
</evidence>
<keyword evidence="6 8" id="KW-0711">Selenium</keyword>
<evidence type="ECO:0000256" key="5">
    <source>
        <dbReference type="ARBA" id="ARBA00022917"/>
    </source>
</evidence>
<feature type="modified residue" description="N6-(pyridoxal phosphate)lysine" evidence="8">
    <location>
        <position position="292"/>
    </location>
</feature>
<dbReference type="Pfam" id="PF03841">
    <property type="entry name" value="SelA"/>
    <property type="match status" value="1"/>
</dbReference>
<sequence>MTSLQRIPKVDKILVWEGIQLLLSRHPRPAVIEAIRGVLDELRTAARTGLLQDADLAPAVLAGRVATEVERLAAASLRRVVNGTGVVIHTNLGRSLLADSVHAALDEIGFGYSNLEYDLEKGERGSRYSHVERLLCELTGAEAALVVNNNAAAVLLALSALAAGREVIVSRGELVEIGGSFRIPDVMRQGGALLREVGTTNRTHLRDYRGAVTGETGLLLKVHSSNFAVVGFTAEVAAGDLVVLGRELGLPVMADIGSGCLVDLGRYGICGEPTVQEFVAAGVDVVTFSGDKLLGGPQAGIIVGRSSCIAPLKSHPLLRALRIDKLTLAALEGTLRLYRDERQALAEIPTLRMLTASADELKTRGRRIVRRLCRELPASVTLTPLAGVSQVGGGAYPLLELVTTLIAVEVGQLSPQELELQLRRLTVPVLGRIHKGRFLLDVRTIQERDLPLLATALAELAG</sequence>
<evidence type="ECO:0000256" key="1">
    <source>
        <dbReference type="ARBA" id="ARBA00001933"/>
    </source>
</evidence>
<dbReference type="Proteomes" id="UP001317705">
    <property type="component" value="Chromosome"/>
</dbReference>
<keyword evidence="2 8" id="KW-0963">Cytoplasm</keyword>
<accession>A0ABN6VWN5</accession>
<keyword evidence="11" id="KW-1185">Reference proteome</keyword>
<dbReference type="NCBIfam" id="TIGR00474">
    <property type="entry name" value="selA"/>
    <property type="match status" value="1"/>
</dbReference>
<dbReference type="EMBL" id="AP027151">
    <property type="protein sequence ID" value="BDV44838.1"/>
    <property type="molecule type" value="Genomic_DNA"/>
</dbReference>
<feature type="domain" description="L-seryl-tRNA selenium transferase N-terminal" evidence="9">
    <location>
        <begin position="4"/>
        <end position="43"/>
    </location>
</feature>
<dbReference type="GO" id="GO:0016740">
    <property type="term" value="F:transferase activity"/>
    <property type="evidence" value="ECO:0007669"/>
    <property type="project" value="UniProtKB-KW"/>
</dbReference>
<dbReference type="Pfam" id="PF12390">
    <property type="entry name" value="Se-cys_synth_N"/>
    <property type="match status" value="1"/>
</dbReference>
<dbReference type="PANTHER" id="PTHR32328">
    <property type="entry name" value="L-SERYL-TRNA(SEC) SELENIUM TRANSFERASE"/>
    <property type="match status" value="1"/>
</dbReference>
<dbReference type="PANTHER" id="PTHR32328:SF0">
    <property type="entry name" value="L-SERYL-TRNA(SEC) SELENIUM TRANSFERASE"/>
    <property type="match status" value="1"/>
</dbReference>
<evidence type="ECO:0000313" key="10">
    <source>
        <dbReference type="EMBL" id="BDV44838.1"/>
    </source>
</evidence>
<dbReference type="SUPFAM" id="SSF53383">
    <property type="entry name" value="PLP-dependent transferases"/>
    <property type="match status" value="1"/>
</dbReference>
<evidence type="ECO:0000256" key="4">
    <source>
        <dbReference type="ARBA" id="ARBA00022898"/>
    </source>
</evidence>
<comment type="function">
    <text evidence="8">Converts seryl-tRNA(Sec) to selenocysteinyl-tRNA(Sec) required for selenoprotein biosynthesis.</text>
</comment>
<dbReference type="Gene3D" id="3.90.1150.180">
    <property type="match status" value="1"/>
</dbReference>
<evidence type="ECO:0000256" key="3">
    <source>
        <dbReference type="ARBA" id="ARBA00022679"/>
    </source>
</evidence>
<organism evidence="10 11">
    <name type="scientific">Geotalea uraniireducens</name>
    <dbReference type="NCBI Taxonomy" id="351604"/>
    <lineage>
        <taxon>Bacteria</taxon>
        <taxon>Pseudomonadati</taxon>
        <taxon>Thermodesulfobacteriota</taxon>
        <taxon>Desulfuromonadia</taxon>
        <taxon>Geobacterales</taxon>
        <taxon>Geobacteraceae</taxon>
        <taxon>Geotalea</taxon>
    </lineage>
</organism>
<dbReference type="HAMAP" id="MF_00423">
    <property type="entry name" value="SelA"/>
    <property type="match status" value="1"/>
</dbReference>
<comment type="cofactor">
    <cofactor evidence="1 8">
        <name>pyridoxal 5'-phosphate</name>
        <dbReference type="ChEBI" id="CHEBI:597326"/>
    </cofactor>
</comment>
<evidence type="ECO:0000259" key="9">
    <source>
        <dbReference type="Pfam" id="PF12390"/>
    </source>
</evidence>
<evidence type="ECO:0000256" key="7">
    <source>
        <dbReference type="ARBA" id="ARBA00044507"/>
    </source>
</evidence>
<name>A0ABN6VWN5_9BACT</name>
<protein>
    <recommendedName>
        <fullName evidence="8">L-seryl-tRNA(Sec) selenium transferase</fullName>
        <ecNumber evidence="8">2.9.1.1</ecNumber>
    </recommendedName>
    <alternativeName>
        <fullName evidence="8">Selenocysteine synthase</fullName>
        <shortName evidence="8">Sec synthase</shortName>
    </alternativeName>
    <alternativeName>
        <fullName evidence="8">Selenocysteinyl-tRNA(Sec) synthase</fullName>
    </alternativeName>
</protein>
<keyword evidence="4 8" id="KW-0663">Pyridoxal phosphate</keyword>
<comment type="catalytic activity">
    <reaction evidence="8">
        <text>L-seryl-tRNA(Sec) + selenophosphate + H(+) = L-selenocysteinyl-tRNA(Sec) + phosphate</text>
        <dbReference type="Rhea" id="RHEA:22728"/>
        <dbReference type="Rhea" id="RHEA-COMP:9742"/>
        <dbReference type="Rhea" id="RHEA-COMP:9743"/>
        <dbReference type="ChEBI" id="CHEBI:15378"/>
        <dbReference type="ChEBI" id="CHEBI:16144"/>
        <dbReference type="ChEBI" id="CHEBI:43474"/>
        <dbReference type="ChEBI" id="CHEBI:78533"/>
        <dbReference type="ChEBI" id="CHEBI:78573"/>
        <dbReference type="EC" id="2.9.1.1"/>
    </reaction>
</comment>
<comment type="subcellular location">
    <subcellularLocation>
        <location evidence="8">Cytoplasm</location>
    </subcellularLocation>
</comment>
<dbReference type="InterPro" id="IPR015421">
    <property type="entry name" value="PyrdxlP-dep_Trfase_major"/>
</dbReference>
<dbReference type="InterPro" id="IPR018319">
    <property type="entry name" value="SelA-like"/>
</dbReference>
<dbReference type="InterPro" id="IPR015424">
    <property type="entry name" value="PyrdxlP-dep_Trfase"/>
</dbReference>
<keyword evidence="5 8" id="KW-0648">Protein biosynthesis</keyword>
<dbReference type="InterPro" id="IPR025862">
    <property type="entry name" value="SelA_trans_N_dom"/>
</dbReference>
<proteinExistence type="inferred from homology"/>
<comment type="similarity">
    <text evidence="7 8">Belongs to the SelA family.</text>
</comment>
<evidence type="ECO:0000256" key="8">
    <source>
        <dbReference type="HAMAP-Rule" id="MF_00423"/>
    </source>
</evidence>
<dbReference type="EC" id="2.9.1.1" evidence="8"/>
<keyword evidence="3 8" id="KW-0808">Transferase</keyword>
<dbReference type="RefSeq" id="WP_282000925.1">
    <property type="nucleotide sequence ID" value="NZ_AP027151.1"/>
</dbReference>